<keyword evidence="9" id="KW-1185">Reference proteome</keyword>
<evidence type="ECO:0000256" key="4">
    <source>
        <dbReference type="ARBA" id="ARBA00022723"/>
    </source>
</evidence>
<dbReference type="GO" id="GO:0005829">
    <property type="term" value="C:cytosol"/>
    <property type="evidence" value="ECO:0007669"/>
    <property type="project" value="TreeGrafter"/>
</dbReference>
<dbReference type="PANTHER" id="PTHR11409:SF43">
    <property type="entry name" value="ADENOSINE DEAMINASE"/>
    <property type="match status" value="1"/>
</dbReference>
<evidence type="ECO:0000256" key="6">
    <source>
        <dbReference type="ARBA" id="ARBA00022833"/>
    </source>
</evidence>
<dbReference type="OrthoDB" id="105475at2"/>
<proteinExistence type="inferred from homology"/>
<evidence type="ECO:0000313" key="9">
    <source>
        <dbReference type="Proteomes" id="UP000317043"/>
    </source>
</evidence>
<name>A0A543B319_9ACTN</name>
<dbReference type="PANTHER" id="PTHR11409">
    <property type="entry name" value="ADENOSINE DEAMINASE"/>
    <property type="match status" value="1"/>
</dbReference>
<organism evidence="8 9">
    <name type="scientific">Stackebrandtia endophytica</name>
    <dbReference type="NCBI Taxonomy" id="1496996"/>
    <lineage>
        <taxon>Bacteria</taxon>
        <taxon>Bacillati</taxon>
        <taxon>Actinomycetota</taxon>
        <taxon>Actinomycetes</taxon>
        <taxon>Glycomycetales</taxon>
        <taxon>Glycomycetaceae</taxon>
        <taxon>Stackebrandtia</taxon>
    </lineage>
</organism>
<dbReference type="Pfam" id="PF00962">
    <property type="entry name" value="A_deaminase"/>
    <property type="match status" value="1"/>
</dbReference>
<evidence type="ECO:0000313" key="8">
    <source>
        <dbReference type="EMBL" id="TQL79216.1"/>
    </source>
</evidence>
<gene>
    <name evidence="8" type="ORF">FB566_4817</name>
</gene>
<keyword evidence="6" id="KW-0862">Zinc</keyword>
<evidence type="ECO:0000256" key="3">
    <source>
        <dbReference type="ARBA" id="ARBA00012784"/>
    </source>
</evidence>
<dbReference type="GO" id="GO:0046103">
    <property type="term" value="P:inosine biosynthetic process"/>
    <property type="evidence" value="ECO:0007669"/>
    <property type="project" value="TreeGrafter"/>
</dbReference>
<evidence type="ECO:0000256" key="2">
    <source>
        <dbReference type="ARBA" id="ARBA00006676"/>
    </source>
</evidence>
<dbReference type="RefSeq" id="WP_142044358.1">
    <property type="nucleotide sequence ID" value="NZ_JBHTGS010000002.1"/>
</dbReference>
<dbReference type="GO" id="GO:0046872">
    <property type="term" value="F:metal ion binding"/>
    <property type="evidence" value="ECO:0007669"/>
    <property type="project" value="UniProtKB-KW"/>
</dbReference>
<dbReference type="Gene3D" id="3.20.20.140">
    <property type="entry name" value="Metal-dependent hydrolases"/>
    <property type="match status" value="1"/>
</dbReference>
<accession>A0A543B319</accession>
<dbReference type="EMBL" id="VFOW01000001">
    <property type="protein sequence ID" value="TQL79216.1"/>
    <property type="molecule type" value="Genomic_DNA"/>
</dbReference>
<comment type="cofactor">
    <cofactor evidence="1">
        <name>Zn(2+)</name>
        <dbReference type="ChEBI" id="CHEBI:29105"/>
    </cofactor>
</comment>
<dbReference type="EC" id="3.5.4.4" evidence="3"/>
<dbReference type="SUPFAM" id="SSF51556">
    <property type="entry name" value="Metallo-dependent hydrolases"/>
    <property type="match status" value="1"/>
</dbReference>
<dbReference type="Proteomes" id="UP000317043">
    <property type="component" value="Unassembled WGS sequence"/>
</dbReference>
<protein>
    <recommendedName>
        <fullName evidence="3">adenosine deaminase</fullName>
        <ecNumber evidence="3">3.5.4.4</ecNumber>
    </recommendedName>
</protein>
<dbReference type="InterPro" id="IPR001365">
    <property type="entry name" value="A_deaminase_dom"/>
</dbReference>
<dbReference type="InParanoid" id="A0A543B319"/>
<dbReference type="InterPro" id="IPR032466">
    <property type="entry name" value="Metal_Hydrolase"/>
</dbReference>
<evidence type="ECO:0000256" key="5">
    <source>
        <dbReference type="ARBA" id="ARBA00022801"/>
    </source>
</evidence>
<evidence type="ECO:0000259" key="7">
    <source>
        <dbReference type="Pfam" id="PF00962"/>
    </source>
</evidence>
<evidence type="ECO:0000256" key="1">
    <source>
        <dbReference type="ARBA" id="ARBA00001947"/>
    </source>
</evidence>
<keyword evidence="5" id="KW-0378">Hydrolase</keyword>
<dbReference type="InterPro" id="IPR006330">
    <property type="entry name" value="Ado/ade_deaminase"/>
</dbReference>
<reference evidence="8 9" key="1">
    <citation type="submission" date="2019-06" db="EMBL/GenBank/DDBJ databases">
        <title>Sequencing the genomes of 1000 actinobacteria strains.</title>
        <authorList>
            <person name="Klenk H.-P."/>
        </authorList>
    </citation>
    <scope>NUCLEOTIDE SEQUENCE [LARGE SCALE GENOMIC DNA]</scope>
    <source>
        <strain evidence="8 9">DSM 45928</strain>
    </source>
</reference>
<feature type="domain" description="Adenosine deaminase" evidence="7">
    <location>
        <begin position="3"/>
        <end position="320"/>
    </location>
</feature>
<sequence>MLPKADVHLHEEWSPRLDRVLANRNGTTPFDWATWRAELQENVPAGLARLQQLSRVSPAPVEADTDAAFFQRVVDTLTESAESGSHYTELRFGNDTVLRPGFMRMFRDAEAQVRQRHPRFRAEAIISVLMWYEPRRLYRIIDACEAAADDGLAGIDILYVPYAAEADWRTARHVVGLARDAGLGITVHAGEFSPANIAAVAGIDGVTRIGHATHAAADPRLLSLLVERDITVEVCLTANLLLGAVAGLADHPLPRMLDAGVKVALGSDNPVQFGSTIEEEYHLAAELGLSMEQLTDLTRNAVRAGFTTPERKADLLADLDRAGASLPA</sequence>
<comment type="similarity">
    <text evidence="2">Belongs to the metallo-dependent hydrolases superfamily. Adenosine and AMP deaminases family.</text>
</comment>
<dbReference type="GO" id="GO:0004000">
    <property type="term" value="F:adenosine deaminase activity"/>
    <property type="evidence" value="ECO:0007669"/>
    <property type="project" value="UniProtKB-ARBA"/>
</dbReference>
<dbReference type="GO" id="GO:0043103">
    <property type="term" value="P:hypoxanthine salvage"/>
    <property type="evidence" value="ECO:0007669"/>
    <property type="project" value="TreeGrafter"/>
</dbReference>
<keyword evidence="4" id="KW-0479">Metal-binding</keyword>
<dbReference type="AlphaFoldDB" id="A0A543B319"/>
<comment type="caution">
    <text evidence="8">The sequence shown here is derived from an EMBL/GenBank/DDBJ whole genome shotgun (WGS) entry which is preliminary data.</text>
</comment>
<dbReference type="GO" id="GO:0006154">
    <property type="term" value="P:adenosine catabolic process"/>
    <property type="evidence" value="ECO:0007669"/>
    <property type="project" value="TreeGrafter"/>
</dbReference>